<evidence type="ECO:0000256" key="3">
    <source>
        <dbReference type="ARBA" id="ARBA00022676"/>
    </source>
</evidence>
<evidence type="ECO:0000256" key="5">
    <source>
        <dbReference type="ARBA" id="ARBA00022989"/>
    </source>
</evidence>
<feature type="compositionally biased region" description="Polar residues" evidence="7">
    <location>
        <begin position="395"/>
        <end position="408"/>
    </location>
</feature>
<feature type="transmembrane region" description="Helical" evidence="8">
    <location>
        <begin position="220"/>
        <end position="242"/>
    </location>
</feature>
<evidence type="ECO:0000256" key="7">
    <source>
        <dbReference type="SAM" id="MobiDB-lite"/>
    </source>
</evidence>
<dbReference type="GO" id="GO:0006031">
    <property type="term" value="P:chitin biosynthetic process"/>
    <property type="evidence" value="ECO:0007669"/>
    <property type="project" value="TreeGrafter"/>
</dbReference>
<name>A0A8W8NNJ2_MAGGI</name>
<feature type="region of interest" description="Disordered" evidence="7">
    <location>
        <begin position="603"/>
        <end position="627"/>
    </location>
</feature>
<comment type="subcellular location">
    <subcellularLocation>
        <location evidence="1">Membrane</location>
        <topology evidence="1">Multi-pass membrane protein</topology>
    </subcellularLocation>
</comment>
<dbReference type="PANTHER" id="PTHR22914">
    <property type="entry name" value="CHITIN SYNTHASE"/>
    <property type="match status" value="1"/>
</dbReference>
<feature type="transmembrane region" description="Helical" evidence="8">
    <location>
        <begin position="156"/>
        <end position="181"/>
    </location>
</feature>
<feature type="transmembrane region" description="Helical" evidence="8">
    <location>
        <begin position="254"/>
        <end position="272"/>
    </location>
</feature>
<dbReference type="EnsemblMetazoa" id="G8288.1">
    <property type="protein sequence ID" value="G8288.1:cds"/>
    <property type="gene ID" value="G8288"/>
</dbReference>
<keyword evidence="3" id="KW-0808">Transferase</keyword>
<feature type="region of interest" description="Disordered" evidence="7">
    <location>
        <begin position="383"/>
        <end position="408"/>
    </location>
</feature>
<reference evidence="9" key="1">
    <citation type="submission" date="2022-08" db="UniProtKB">
        <authorList>
            <consortium name="EnsemblMetazoa"/>
        </authorList>
    </citation>
    <scope>IDENTIFICATION</scope>
    <source>
        <strain evidence="9">05x7-T-G4-1.051#20</strain>
    </source>
</reference>
<organism evidence="9 10">
    <name type="scientific">Magallana gigas</name>
    <name type="common">Pacific oyster</name>
    <name type="synonym">Crassostrea gigas</name>
    <dbReference type="NCBI Taxonomy" id="29159"/>
    <lineage>
        <taxon>Eukaryota</taxon>
        <taxon>Metazoa</taxon>
        <taxon>Spiralia</taxon>
        <taxon>Lophotrochozoa</taxon>
        <taxon>Mollusca</taxon>
        <taxon>Bivalvia</taxon>
        <taxon>Autobranchia</taxon>
        <taxon>Pteriomorphia</taxon>
        <taxon>Ostreida</taxon>
        <taxon>Ostreoidea</taxon>
        <taxon>Ostreidae</taxon>
        <taxon>Magallana</taxon>
    </lineage>
</organism>
<keyword evidence="5 8" id="KW-1133">Transmembrane helix</keyword>
<dbReference type="GO" id="GO:0004100">
    <property type="term" value="F:chitin synthase activity"/>
    <property type="evidence" value="ECO:0007669"/>
    <property type="project" value="UniProtKB-EC"/>
</dbReference>
<keyword evidence="10" id="KW-1185">Reference proteome</keyword>
<feature type="transmembrane region" description="Helical" evidence="8">
    <location>
        <begin position="278"/>
        <end position="301"/>
    </location>
</feature>
<evidence type="ECO:0000313" key="10">
    <source>
        <dbReference type="Proteomes" id="UP000005408"/>
    </source>
</evidence>
<evidence type="ECO:0000256" key="8">
    <source>
        <dbReference type="SAM" id="Phobius"/>
    </source>
</evidence>
<keyword evidence="6 8" id="KW-0472">Membrane</keyword>
<dbReference type="GO" id="GO:0071944">
    <property type="term" value="C:cell periphery"/>
    <property type="evidence" value="ECO:0007669"/>
    <property type="project" value="TreeGrafter"/>
</dbReference>
<protein>
    <recommendedName>
        <fullName evidence="2">chitin synthase</fullName>
        <ecNumber evidence="2">2.4.1.16</ecNumber>
    </recommendedName>
</protein>
<dbReference type="PANTHER" id="PTHR22914:SF42">
    <property type="entry name" value="CHITIN SYNTHASE"/>
    <property type="match status" value="1"/>
</dbReference>
<dbReference type="Pfam" id="PF03142">
    <property type="entry name" value="Chitin_synth_2"/>
    <property type="match status" value="1"/>
</dbReference>
<evidence type="ECO:0000256" key="1">
    <source>
        <dbReference type="ARBA" id="ARBA00004141"/>
    </source>
</evidence>
<feature type="transmembrane region" description="Helical" evidence="8">
    <location>
        <begin position="193"/>
        <end position="214"/>
    </location>
</feature>
<dbReference type="SUPFAM" id="SSF53448">
    <property type="entry name" value="Nucleotide-diphospho-sugar transferases"/>
    <property type="match status" value="1"/>
</dbReference>
<evidence type="ECO:0000256" key="6">
    <source>
        <dbReference type="ARBA" id="ARBA00023136"/>
    </source>
</evidence>
<keyword evidence="4 8" id="KW-0812">Transmembrane</keyword>
<feature type="transmembrane region" description="Helical" evidence="8">
    <location>
        <begin position="465"/>
        <end position="483"/>
    </location>
</feature>
<dbReference type="EC" id="2.4.1.16" evidence="2"/>
<dbReference type="InterPro" id="IPR004835">
    <property type="entry name" value="Chitin_synth"/>
</dbReference>
<dbReference type="InterPro" id="IPR029044">
    <property type="entry name" value="Nucleotide-diphossugar_trans"/>
</dbReference>
<proteinExistence type="predicted"/>
<evidence type="ECO:0000256" key="4">
    <source>
        <dbReference type="ARBA" id="ARBA00022692"/>
    </source>
</evidence>
<evidence type="ECO:0000256" key="2">
    <source>
        <dbReference type="ARBA" id="ARBA00012543"/>
    </source>
</evidence>
<keyword evidence="3" id="KW-0328">Glycosyltransferase</keyword>
<dbReference type="AlphaFoldDB" id="A0A8W8NNJ2"/>
<dbReference type="GO" id="GO:0016020">
    <property type="term" value="C:membrane"/>
    <property type="evidence" value="ECO:0007669"/>
    <property type="project" value="UniProtKB-SubCell"/>
</dbReference>
<dbReference type="Proteomes" id="UP000005408">
    <property type="component" value="Unassembled WGS sequence"/>
</dbReference>
<sequence>MKKNKDVGAACGRIHPIGNGPIVWYQKFEYAIAHWLQKATEHVLGCVLCSPGCFSLFRGSALMDYNVMKKYVQVPSDASEVLMYDLGEDRWLCTLLLQQGYRVDYAAGADAYTYAPEGFNEFFNQRKRWGPSTLANILALLQEGDKIVDVNPNISWLYIIYLGSLMVSTIIGPATILMLIAGALVTVFDVSIVNGYIASVIPGVFFFVICLVCSTKVQLVVAQVLSGFYVIIMMVVMVGLLITALTQSPYHPSVIFLLGLVIIFVVAAVLHPREWVNILYGFLYFVSIPSGFLVQVIYSLCNLNDVSWGTRESSTPKSENKKESDPLSKIFSPFTKLTNFSPTKDDSEKEKLYKLLEKAVDNCCAKCQIGGGSIKQNVVTNDEADQPCRDKKPQIDNSKSKANGVKNNGSSWKWIENNPFRGEAVKMDKKESKFWRQLVKQYLDPNDESMKNDLTEKLRELRNNVCSGMALLNILWIVVNFMFQFRSPTVVTFQLPIKDYGDENGIYEMKIEMLGLLFIIFFLVLLLIQFCGMIMHRWGTFIHLVAITELPNPFRRKNNAADFVGMINKHGNDEHEMTNAETLKQIESLQRFGTRFARAPHNNDIVAGTDNPDQDYNEANSRPRLRK</sequence>
<evidence type="ECO:0000313" key="9">
    <source>
        <dbReference type="EnsemblMetazoa" id="G8288.1:cds"/>
    </source>
</evidence>
<feature type="transmembrane region" description="Helical" evidence="8">
    <location>
        <begin position="513"/>
        <end position="535"/>
    </location>
</feature>
<accession>A0A8W8NNJ2</accession>